<dbReference type="PANTHER" id="PTHR42852">
    <property type="entry name" value="THIOL:DISULFIDE INTERCHANGE PROTEIN DSBE"/>
    <property type="match status" value="1"/>
</dbReference>
<dbReference type="InterPro" id="IPR013766">
    <property type="entry name" value="Thioredoxin_domain"/>
</dbReference>
<sequence>MCIRDSLYIDCASTSSMSRRQTLIALILAGIVAAVLGVYAGHRATQPRPPADGAVAAFFDARLPDANGTPIDLSAFRGQPVVINFWAPWCGPCVEEMPELSALAQEQKARVKFIGIGIDSAANIQAFLGKVPVTYPIAVAGFGGTELGRQLGNQAGGLPFTVILNAQGEITFRKMGRVHADELRAALQRT</sequence>
<dbReference type="PANTHER" id="PTHR42852:SF6">
    <property type="entry name" value="THIOL:DISULFIDE INTERCHANGE PROTEIN DSBE"/>
    <property type="match status" value="1"/>
</dbReference>
<feature type="domain" description="Thioredoxin" evidence="6">
    <location>
        <begin position="50"/>
        <end position="190"/>
    </location>
</feature>
<dbReference type="Pfam" id="PF08534">
    <property type="entry name" value="Redoxin"/>
    <property type="match status" value="1"/>
</dbReference>
<keyword evidence="5" id="KW-1133">Transmembrane helix</keyword>
<evidence type="ECO:0000256" key="2">
    <source>
        <dbReference type="ARBA" id="ARBA00022748"/>
    </source>
</evidence>
<keyword evidence="4" id="KW-0676">Redox-active center</keyword>
<evidence type="ECO:0000256" key="4">
    <source>
        <dbReference type="ARBA" id="ARBA00023284"/>
    </source>
</evidence>
<comment type="subcellular location">
    <subcellularLocation>
        <location evidence="1">Cell envelope</location>
    </subcellularLocation>
</comment>
<name>A0A0S4X9Y1_RALSL</name>
<evidence type="ECO:0000256" key="1">
    <source>
        <dbReference type="ARBA" id="ARBA00004196"/>
    </source>
</evidence>
<dbReference type="GO" id="GO:0030313">
    <property type="term" value="C:cell envelope"/>
    <property type="evidence" value="ECO:0007669"/>
    <property type="project" value="UniProtKB-SubCell"/>
</dbReference>
<gene>
    <name evidence="7" type="ORF">RD1301_v1_1030021</name>
</gene>
<organism evidence="7">
    <name type="scientific">Ralstonia solanacearum</name>
    <name type="common">Pseudomonas solanacearum</name>
    <dbReference type="NCBI Taxonomy" id="305"/>
    <lineage>
        <taxon>Bacteria</taxon>
        <taxon>Pseudomonadati</taxon>
        <taxon>Pseudomonadota</taxon>
        <taxon>Betaproteobacteria</taxon>
        <taxon>Burkholderiales</taxon>
        <taxon>Burkholderiaceae</taxon>
        <taxon>Ralstonia</taxon>
        <taxon>Ralstonia solanacearum species complex</taxon>
    </lineage>
</organism>
<dbReference type="InterPro" id="IPR013740">
    <property type="entry name" value="Redoxin"/>
</dbReference>
<dbReference type="CDD" id="cd02966">
    <property type="entry name" value="TlpA_like_family"/>
    <property type="match status" value="1"/>
</dbReference>
<feature type="transmembrane region" description="Helical" evidence="5">
    <location>
        <begin position="23"/>
        <end position="41"/>
    </location>
</feature>
<keyword evidence="2" id="KW-0201">Cytochrome c-type biogenesis</keyword>
<dbReference type="EMBL" id="LN899822">
    <property type="protein sequence ID" value="CUV60592.1"/>
    <property type="molecule type" value="Genomic_DNA"/>
</dbReference>
<dbReference type="InterPro" id="IPR017937">
    <property type="entry name" value="Thioredoxin_CS"/>
</dbReference>
<dbReference type="InterPro" id="IPR050553">
    <property type="entry name" value="Thioredoxin_ResA/DsbE_sf"/>
</dbReference>
<dbReference type="AlphaFoldDB" id="A0A0S4X9Y1"/>
<evidence type="ECO:0000259" key="6">
    <source>
        <dbReference type="PROSITE" id="PS51352"/>
    </source>
</evidence>
<keyword evidence="5" id="KW-0812">Transmembrane</keyword>
<proteinExistence type="predicted"/>
<dbReference type="InterPro" id="IPR036249">
    <property type="entry name" value="Thioredoxin-like_sf"/>
</dbReference>
<keyword evidence="3" id="KW-1015">Disulfide bond</keyword>
<protein>
    <recommendedName>
        <fullName evidence="6">Thioredoxin domain-containing protein</fullName>
    </recommendedName>
</protein>
<reference evidence="7" key="1">
    <citation type="submission" date="2015-10" db="EMBL/GenBank/DDBJ databases">
        <authorList>
            <person name="Gilbert D.G."/>
        </authorList>
    </citation>
    <scope>NUCLEOTIDE SEQUENCE</scope>
    <source>
        <strain evidence="7">Phyl III-seqv23</strain>
    </source>
</reference>
<evidence type="ECO:0000256" key="3">
    <source>
        <dbReference type="ARBA" id="ARBA00023157"/>
    </source>
</evidence>
<keyword evidence="5" id="KW-0472">Membrane</keyword>
<dbReference type="GO" id="GO:0015036">
    <property type="term" value="F:disulfide oxidoreductase activity"/>
    <property type="evidence" value="ECO:0007669"/>
    <property type="project" value="UniProtKB-ARBA"/>
</dbReference>
<accession>A0A0S4X9Y1</accession>
<dbReference type="PROSITE" id="PS51352">
    <property type="entry name" value="THIOREDOXIN_2"/>
    <property type="match status" value="1"/>
</dbReference>
<dbReference type="PROSITE" id="PS00194">
    <property type="entry name" value="THIOREDOXIN_1"/>
    <property type="match status" value="1"/>
</dbReference>
<evidence type="ECO:0000256" key="5">
    <source>
        <dbReference type="SAM" id="Phobius"/>
    </source>
</evidence>
<dbReference type="Gene3D" id="3.40.30.10">
    <property type="entry name" value="Glutaredoxin"/>
    <property type="match status" value="1"/>
</dbReference>
<evidence type="ECO:0000313" key="7">
    <source>
        <dbReference type="EMBL" id="CUV60592.1"/>
    </source>
</evidence>
<dbReference type="GO" id="GO:0017004">
    <property type="term" value="P:cytochrome complex assembly"/>
    <property type="evidence" value="ECO:0007669"/>
    <property type="project" value="UniProtKB-KW"/>
</dbReference>
<dbReference type="SUPFAM" id="SSF52833">
    <property type="entry name" value="Thioredoxin-like"/>
    <property type="match status" value="1"/>
</dbReference>